<dbReference type="Proteomes" id="UP000184184">
    <property type="component" value="Unassembled WGS sequence"/>
</dbReference>
<accession>A0A1M7PY69</accession>
<sequence>MNLFKRKFQDERVTIEQNKIYREIYLLIYLICLGSVIYKFSSFGIEIQHVVTETIIFLVAGIYYGIRSTQKGLFSSEVEMHDNRSKWSYQTKNIVYAVIFGGLIALFFGFNSAFRYADSTPQAVSYFFITFGATMMFYIPFLVVFLVVSYSIAKSRSDKVIEKQLEDEEE</sequence>
<gene>
    <name evidence="2" type="ORF">SAMN05216179_2593</name>
</gene>
<keyword evidence="3" id="KW-1185">Reference proteome</keyword>
<dbReference type="AlphaFoldDB" id="A0A1M7PY69"/>
<keyword evidence="1" id="KW-1133">Transmembrane helix</keyword>
<dbReference type="RefSeq" id="WP_073202266.1">
    <property type="nucleotide sequence ID" value="NZ_FRCZ01000005.1"/>
</dbReference>
<feature type="transmembrane region" description="Helical" evidence="1">
    <location>
        <begin position="126"/>
        <end position="153"/>
    </location>
</feature>
<dbReference type="EMBL" id="FRCZ01000005">
    <property type="protein sequence ID" value="SHN22729.1"/>
    <property type="molecule type" value="Genomic_DNA"/>
</dbReference>
<proteinExistence type="predicted"/>
<name>A0A1M7PY69_9BACI</name>
<dbReference type="STRING" id="1027249.SAMN05216179_2593"/>
<reference evidence="2 3" key="1">
    <citation type="submission" date="2016-11" db="EMBL/GenBank/DDBJ databases">
        <authorList>
            <person name="Jaros S."/>
            <person name="Januszkiewicz K."/>
            <person name="Wedrychowicz H."/>
        </authorList>
    </citation>
    <scope>NUCLEOTIDE SEQUENCE [LARGE SCALE GENOMIC DNA]</scope>
    <source>
        <strain evidence="2 3">CGMCC 1.10681</strain>
    </source>
</reference>
<evidence type="ECO:0000256" key="1">
    <source>
        <dbReference type="SAM" id="Phobius"/>
    </source>
</evidence>
<dbReference type="OrthoDB" id="2656129at2"/>
<keyword evidence="1" id="KW-0812">Transmembrane</keyword>
<feature type="transmembrane region" description="Helical" evidence="1">
    <location>
        <begin position="94"/>
        <end position="114"/>
    </location>
</feature>
<protein>
    <submittedName>
        <fullName evidence="2">Uncharacterized protein</fullName>
    </submittedName>
</protein>
<feature type="transmembrane region" description="Helical" evidence="1">
    <location>
        <begin position="47"/>
        <end position="66"/>
    </location>
</feature>
<evidence type="ECO:0000313" key="3">
    <source>
        <dbReference type="Proteomes" id="UP000184184"/>
    </source>
</evidence>
<evidence type="ECO:0000313" key="2">
    <source>
        <dbReference type="EMBL" id="SHN22729.1"/>
    </source>
</evidence>
<dbReference type="Pfam" id="PF20563">
    <property type="entry name" value="DUF6773"/>
    <property type="match status" value="1"/>
</dbReference>
<organism evidence="2 3">
    <name type="scientific">Gracilibacillus kekensis</name>
    <dbReference type="NCBI Taxonomy" id="1027249"/>
    <lineage>
        <taxon>Bacteria</taxon>
        <taxon>Bacillati</taxon>
        <taxon>Bacillota</taxon>
        <taxon>Bacilli</taxon>
        <taxon>Bacillales</taxon>
        <taxon>Bacillaceae</taxon>
        <taxon>Gracilibacillus</taxon>
    </lineage>
</organism>
<feature type="transmembrane region" description="Helical" evidence="1">
    <location>
        <begin position="20"/>
        <end position="41"/>
    </location>
</feature>
<keyword evidence="1" id="KW-0472">Membrane</keyword>
<dbReference type="InterPro" id="IPR046664">
    <property type="entry name" value="DUF6773"/>
</dbReference>